<sequence>MQQGWVIDVLADLKSFARQNGLPVLAEQLDDTILVAAAELAKTSGLAELEREHGGQDRTIRNTIAAGDNA</sequence>
<protein>
    <submittedName>
        <fullName evidence="1">Uncharacterized protein</fullName>
    </submittedName>
</protein>
<dbReference type="Proteomes" id="UP000318483">
    <property type="component" value="Chromosome"/>
</dbReference>
<gene>
    <name evidence="1" type="ORF">FPZ52_01400</name>
</gene>
<name>A0A5B8I598_9RHOB</name>
<dbReference type="AlphaFoldDB" id="A0A5B8I598"/>
<keyword evidence="2" id="KW-1185">Reference proteome</keyword>
<proteinExistence type="predicted"/>
<reference evidence="1 2" key="1">
    <citation type="submission" date="2019-07" db="EMBL/GenBank/DDBJ databases">
        <title>Litoreibacter alkalisoli sp. nov., isolated from saline-alkaline soil.</title>
        <authorList>
            <person name="Wang S."/>
            <person name="Xu L."/>
            <person name="Xing Y.-T."/>
            <person name="Sun J.-Q."/>
        </authorList>
    </citation>
    <scope>NUCLEOTIDE SEQUENCE [LARGE SCALE GENOMIC DNA]</scope>
    <source>
        <strain evidence="1 2">LN3S51</strain>
    </source>
</reference>
<dbReference type="RefSeq" id="WP_146362999.1">
    <property type="nucleotide sequence ID" value="NZ_CP042261.1"/>
</dbReference>
<evidence type="ECO:0000313" key="2">
    <source>
        <dbReference type="Proteomes" id="UP000318483"/>
    </source>
</evidence>
<accession>A0A5B8I598</accession>
<dbReference type="OrthoDB" id="7659348at2"/>
<dbReference type="EMBL" id="CP042261">
    <property type="protein sequence ID" value="QDY68405.1"/>
    <property type="molecule type" value="Genomic_DNA"/>
</dbReference>
<evidence type="ECO:0000313" key="1">
    <source>
        <dbReference type="EMBL" id="QDY68405.1"/>
    </source>
</evidence>
<organism evidence="1 2">
    <name type="scientific">Qingshengfaniella alkalisoli</name>
    <dbReference type="NCBI Taxonomy" id="2599296"/>
    <lineage>
        <taxon>Bacteria</taxon>
        <taxon>Pseudomonadati</taxon>
        <taxon>Pseudomonadota</taxon>
        <taxon>Alphaproteobacteria</taxon>
        <taxon>Rhodobacterales</taxon>
        <taxon>Paracoccaceae</taxon>
        <taxon>Qingshengfaniella</taxon>
    </lineage>
</organism>
<dbReference type="KEGG" id="lit:FPZ52_01400"/>